<proteinExistence type="predicted"/>
<sequence>MLGLLQFGALAQNVDEEREEQIKDQITRIQTEINRLENKLGGIKPSSRIMEIEDLIAGHKARIKKLENELGEIEKAKAEAEIQKISSPEAWEFPKVYKEERVPTEEVREEKKPRFEFEIGGVAGLFAAATGLGGELRSPLPYILGPATSSLRISAGLMQSEDTSRRYAPVQIDGILNFPAGWFTGVENYLGAGLNYVVLTTGRKPGTIGGEIFYGVSSEGFGGKVFGEMGWGILRTDSNSFQEGTIVLVGYRREWGLF</sequence>
<organism evidence="2 3">
    <name type="scientific">candidate division WOR-1 bacterium DG_54_3</name>
    <dbReference type="NCBI Taxonomy" id="1703775"/>
    <lineage>
        <taxon>Bacteria</taxon>
        <taxon>Bacillati</taxon>
        <taxon>Saganbacteria</taxon>
    </lineage>
</organism>
<evidence type="ECO:0000313" key="2">
    <source>
        <dbReference type="EMBL" id="KPJ64622.1"/>
    </source>
</evidence>
<reference evidence="2 3" key="1">
    <citation type="journal article" date="2015" name="Microbiome">
        <title>Genomic resolution of linkages in carbon, nitrogen, and sulfur cycling among widespread estuary sediment bacteria.</title>
        <authorList>
            <person name="Baker B.J."/>
            <person name="Lazar C.S."/>
            <person name="Teske A.P."/>
            <person name="Dick G.J."/>
        </authorList>
    </citation>
    <scope>NUCLEOTIDE SEQUENCE [LARGE SCALE GENOMIC DNA]</scope>
    <source>
        <strain evidence="2">DG_54_3</strain>
    </source>
</reference>
<evidence type="ECO:0000256" key="1">
    <source>
        <dbReference type="SAM" id="Coils"/>
    </source>
</evidence>
<gene>
    <name evidence="2" type="ORF">AMJ44_12435</name>
</gene>
<accession>A0A0S7XQ84</accession>
<dbReference type="Proteomes" id="UP000051861">
    <property type="component" value="Unassembled WGS sequence"/>
</dbReference>
<comment type="caution">
    <text evidence="2">The sequence shown here is derived from an EMBL/GenBank/DDBJ whole genome shotgun (WGS) entry which is preliminary data.</text>
</comment>
<keyword evidence="1" id="KW-0175">Coiled coil</keyword>
<evidence type="ECO:0008006" key="4">
    <source>
        <dbReference type="Google" id="ProtNLM"/>
    </source>
</evidence>
<dbReference type="EMBL" id="LIZX01000171">
    <property type="protein sequence ID" value="KPJ64622.1"/>
    <property type="molecule type" value="Genomic_DNA"/>
</dbReference>
<feature type="coiled-coil region" evidence="1">
    <location>
        <begin position="19"/>
        <end position="83"/>
    </location>
</feature>
<protein>
    <recommendedName>
        <fullName evidence="4">Outer membrane protein beta-barrel domain-containing protein</fullName>
    </recommendedName>
</protein>
<name>A0A0S7XQ84_UNCSA</name>
<dbReference type="AlphaFoldDB" id="A0A0S7XQ84"/>
<evidence type="ECO:0000313" key="3">
    <source>
        <dbReference type="Proteomes" id="UP000051861"/>
    </source>
</evidence>